<reference evidence="1 3" key="1">
    <citation type="journal article" date="2014" name="PLoS Genet.">
        <title>Phylogenetically driven sequencing of extremely halophilic archaea reveals strategies for static and dynamic osmo-response.</title>
        <authorList>
            <person name="Becker E.A."/>
            <person name="Seitzer P.M."/>
            <person name="Tritt A."/>
            <person name="Larsen D."/>
            <person name="Krusor M."/>
            <person name="Yao A.I."/>
            <person name="Wu D."/>
            <person name="Madern D."/>
            <person name="Eisen J.A."/>
            <person name="Darling A.E."/>
            <person name="Facciotti M.T."/>
        </authorList>
    </citation>
    <scope>NUCLEOTIDE SEQUENCE [LARGE SCALE GENOMIC DNA]</scope>
    <source>
        <strain evidence="1 3">ATCC 33800</strain>
    </source>
</reference>
<dbReference type="InterPro" id="IPR013420">
    <property type="entry name" value="CRISPR-assoc_prot_Cas8b/Csh1_C"/>
</dbReference>
<evidence type="ECO:0000313" key="1">
    <source>
        <dbReference type="EMBL" id="EMA08149.1"/>
    </source>
</evidence>
<keyword evidence="2" id="KW-0614">Plasmid</keyword>
<proteinExistence type="predicted"/>
<name>M0JJJ9_9EURY</name>
<organism evidence="1 3">
    <name type="scientific">Haloarcula marismortui ATCC 33800</name>
    <dbReference type="NCBI Taxonomy" id="662476"/>
    <lineage>
        <taxon>Archaea</taxon>
        <taxon>Methanobacteriati</taxon>
        <taxon>Methanobacteriota</taxon>
        <taxon>Stenosarchaea group</taxon>
        <taxon>Halobacteria</taxon>
        <taxon>Halobacteriales</taxon>
        <taxon>Haloarculaceae</taxon>
        <taxon>Haloarcula</taxon>
    </lineage>
</organism>
<evidence type="ECO:0000313" key="2">
    <source>
        <dbReference type="EMBL" id="QUJ74345.1"/>
    </source>
</evidence>
<dbReference type="EMBL" id="CP073368">
    <property type="protein sequence ID" value="QUJ74345.1"/>
    <property type="molecule type" value="Genomic_DNA"/>
</dbReference>
<dbReference type="PATRIC" id="fig|662476.7.peg.4114"/>
<dbReference type="Pfam" id="PF09484">
    <property type="entry name" value="Cas_TM1802"/>
    <property type="match status" value="1"/>
</dbReference>
<dbReference type="EMBL" id="AOLR01000061">
    <property type="protein sequence ID" value="EMA08149.1"/>
    <property type="molecule type" value="Genomic_DNA"/>
</dbReference>
<dbReference type="KEGG" id="hsin:KDQ40_18620"/>
<dbReference type="InterPro" id="IPR013389">
    <property type="entry name" value="CRISPR-assoc_prot_Cas8b"/>
</dbReference>
<evidence type="ECO:0000313" key="3">
    <source>
        <dbReference type="Proteomes" id="UP000011659"/>
    </source>
</evidence>
<evidence type="ECO:0000313" key="4">
    <source>
        <dbReference type="Proteomes" id="UP000682967"/>
    </source>
</evidence>
<dbReference type="AlphaFoldDB" id="M0JJJ9"/>
<dbReference type="Proteomes" id="UP000011659">
    <property type="component" value="Unassembled WGS sequence"/>
</dbReference>
<gene>
    <name evidence="2" type="primary">cas8b</name>
    <name evidence="1" type="ORF">C436_20663</name>
    <name evidence="2" type="ORF">KDQ40_18620</name>
</gene>
<accession>M0JJJ9</accession>
<geneLocation type="plasmid" evidence="2 4">
    <name>pHsi540</name>
</geneLocation>
<keyword evidence="3" id="KW-1185">Reference proteome</keyword>
<dbReference type="NCBIfam" id="TIGR02591">
    <property type="entry name" value="cas_Csh1"/>
    <property type="match status" value="1"/>
</dbReference>
<dbReference type="Proteomes" id="UP000682967">
    <property type="component" value="Plasmid pHsi540"/>
</dbReference>
<protein>
    <submittedName>
        <fullName evidence="2">Type I-B CRISPR-associated protein Cas8b/Csh1</fullName>
    </submittedName>
</protein>
<reference evidence="2" key="2">
    <citation type="submission" date="2021-04" db="EMBL/GenBank/DDBJ databases">
        <title>Complete Genome sequence and Methylome Analysis of the Haloarchaeon Haloarcula sinaiiensis.</title>
        <authorList>
            <person name="Fomenkov A."/>
            <person name="DasSarma P."/>
            <person name="DasSarma S."/>
            <person name="Roberts R.J."/>
        </authorList>
    </citation>
    <scope>NUCLEOTIDE SEQUENCE</scope>
    <source>
        <strain evidence="2">ATCC 33800</strain>
        <plasmid evidence="2">pHsi540</plasmid>
    </source>
</reference>
<sequence>MALYGVLAVAESGGGLFTTPSKLSPFVEDGRLVTISIDLTGDSTSIEDIGQRVLRKDDIPKLGYSHKSSGRGAKYSLTQIGSKNGNDAEGVSSTVLRRIRSWTGQDPVQSLTGDDGHPDGWIIDELASVFEKDSETLEQLRSDIQSLLPADDEIPTAMTVRLRLDGEVIESVDVDTVDWFWPGEVGLLDEAMKRYASANAADKNIDNGSSEGQALGLVQDEIDRVVGTPESPLGVFSVKHPDAQPGLRRDQSWRNYPVSADTAQLFAKSQDLIERCVYRRGGMETYALPYFAGELTGLKAEALFLAIESIQDESDHLDSGDPPMAQVTYSLREHDDEKIRELAERELRFYTVTMPISDDKNIISETPAARTYWINELADGIVDTINGPTLDPVQGGFERYDGWPLLDIPTDRRRGRTQAFYLITGHEFTDAVFGYRDDEEGDDFRRVVDHRLISGQPLSVEMLFDEYLRRYTDASEGGDLPPHQIVAQQLVHLESLSRAGLLEGIDRPIEPTDTTMTTDIDTTDIATIREQRLKRFLDRPLFDDPERCATALAGVLIGQISWHQESERNIGRPLDTGIRGDELSKNSLENAITSALEKAKVYAQDSDRSFERDLLFPETVDKLLEQTEDMPTSWKDIDKREMQFCYVLGHAHGRRSMPVAFDLNDDETATDESSAEEPAAN</sequence>